<proteinExistence type="predicted"/>
<keyword evidence="1" id="KW-0472">Membrane</keyword>
<dbReference type="AlphaFoldDB" id="A0AA41K5G1"/>
<comment type="caution">
    <text evidence="2">The sequence shown here is derived from an EMBL/GenBank/DDBJ whole genome shotgun (WGS) entry which is preliminary data.</text>
</comment>
<evidence type="ECO:0000256" key="1">
    <source>
        <dbReference type="SAM" id="Phobius"/>
    </source>
</evidence>
<keyword evidence="1" id="KW-0812">Transmembrane</keyword>
<organism evidence="2 3">
    <name type="scientific">Enterocloster citroniae</name>
    <dbReference type="NCBI Taxonomy" id="358743"/>
    <lineage>
        <taxon>Bacteria</taxon>
        <taxon>Bacillati</taxon>
        <taxon>Bacillota</taxon>
        <taxon>Clostridia</taxon>
        <taxon>Lachnospirales</taxon>
        <taxon>Lachnospiraceae</taxon>
        <taxon>Enterocloster</taxon>
    </lineage>
</organism>
<accession>A0AA41K5G1</accession>
<reference evidence="2" key="1">
    <citation type="journal article" date="2021" name="Gut Microbes">
        <title>A synthetic consortium of 100 gut commensals modulates the composition and function in a colon model of the microbiome of elderly subjects.</title>
        <authorList>
            <person name="Perez M."/>
            <person name="Ntemiri A."/>
            <person name="Tan H."/>
            <person name="Harris H.M.B."/>
            <person name="Roager H.M."/>
            <person name="Ribiere C."/>
            <person name="O'Toole P.W."/>
        </authorList>
    </citation>
    <scope>NUCLEOTIDE SEQUENCE</scope>
    <source>
        <strain evidence="2">MCC335</strain>
    </source>
</reference>
<keyword evidence="1" id="KW-1133">Transmembrane helix</keyword>
<evidence type="ECO:0000313" key="3">
    <source>
        <dbReference type="Proteomes" id="UP000708338"/>
    </source>
</evidence>
<name>A0AA41K5G1_9FIRM</name>
<gene>
    <name evidence="2" type="ORF">GPL26_07935</name>
</gene>
<dbReference type="RefSeq" id="WP_215630035.1">
    <property type="nucleotide sequence ID" value="NZ_JBCOSW010000026.1"/>
</dbReference>
<protein>
    <submittedName>
        <fullName evidence="2">Uncharacterized protein</fullName>
    </submittedName>
</protein>
<dbReference type="EMBL" id="WQPS01000007">
    <property type="protein sequence ID" value="MBT9809574.1"/>
    <property type="molecule type" value="Genomic_DNA"/>
</dbReference>
<dbReference type="Proteomes" id="UP000708338">
    <property type="component" value="Unassembled WGS sequence"/>
</dbReference>
<sequence>MQLAEFHYSILAYLEQHPYTSGAELKTIFPNERTRIERALILLFDQELIIFTVARNDDIYEEHKEEEASAAHLQSFDPVWRIFLSEAGYVSLEAHRKEMEEFNVLKQELEVAKNSSKSANKYSLIAFLISLFALLHDYFFS</sequence>
<evidence type="ECO:0000313" key="2">
    <source>
        <dbReference type="EMBL" id="MBT9809574.1"/>
    </source>
</evidence>
<feature type="transmembrane region" description="Helical" evidence="1">
    <location>
        <begin position="122"/>
        <end position="140"/>
    </location>
</feature>